<feature type="domain" description="TauD/TfdA-like" evidence="5">
    <location>
        <begin position="40"/>
        <end position="331"/>
    </location>
</feature>
<evidence type="ECO:0000259" key="5">
    <source>
        <dbReference type="Pfam" id="PF02668"/>
    </source>
</evidence>
<dbReference type="InterPro" id="IPR042098">
    <property type="entry name" value="TauD-like_sf"/>
</dbReference>
<proteinExistence type="predicted"/>
<dbReference type="RefSeq" id="WP_075132949.1">
    <property type="nucleotide sequence ID" value="NZ_MSIF01000004.1"/>
</dbReference>
<comment type="caution">
    <text evidence="6">The sequence shown here is derived from an EMBL/GenBank/DDBJ whole genome shotgun (WGS) entry which is preliminary data.</text>
</comment>
<reference evidence="6 7" key="1">
    <citation type="submission" date="2016-12" db="EMBL/GenBank/DDBJ databases">
        <title>The draft genome sequence of Actinophytocola xinjiangensis.</title>
        <authorList>
            <person name="Wang W."/>
            <person name="Yuan L."/>
        </authorList>
    </citation>
    <scope>NUCLEOTIDE SEQUENCE [LARGE SCALE GENOMIC DNA]</scope>
    <source>
        <strain evidence="6 7">CGMCC 4.4663</strain>
    </source>
</reference>
<dbReference type="PANTHER" id="PTHR10696:SF56">
    <property type="entry name" value="TAUD_TFDA-LIKE DOMAIN-CONTAINING PROTEIN"/>
    <property type="match status" value="1"/>
</dbReference>
<dbReference type="EMBL" id="MSIF01000004">
    <property type="protein sequence ID" value="OLF11715.1"/>
    <property type="molecule type" value="Genomic_DNA"/>
</dbReference>
<keyword evidence="4" id="KW-0045">Antibiotic biosynthesis</keyword>
<comment type="cofactor">
    <cofactor evidence="1">
        <name>Fe(2+)</name>
        <dbReference type="ChEBI" id="CHEBI:29033"/>
    </cofactor>
</comment>
<sequence>MSTTPKSAAPGRVRRRAVPDELVRFTPLRADRRLPLVARPTVRGVNLTAWAVAHRDTVEAALHSDGGVLFRGFGVPSAEAFQGFMTAMYTELVAEHERSSPRSRVSGSVFTSTDHPADQAIFPHNEMSYSHRWPMRIAFCCLTAAETGGATPIADTREVLRLIDPDIRETLVHRKVQYVRNYGGGFGLPWQTSFQTTDSTEVDAYCASAGMVAEWLGPDRLRTRRVASPVARHPVTGEQVWFNHATFFHVDTLEPALRDALTAELAPEDLPTHTFYGDGTEVEPDVMAGLRAAYRAATVSFPWEEGDVLLLDNMLAAHARAPFTGTRRVVVSMAREEGGA</sequence>
<keyword evidence="3" id="KW-0408">Iron</keyword>
<dbReference type="GO" id="GO:0051213">
    <property type="term" value="F:dioxygenase activity"/>
    <property type="evidence" value="ECO:0007669"/>
    <property type="project" value="UniProtKB-KW"/>
</dbReference>
<evidence type="ECO:0000256" key="3">
    <source>
        <dbReference type="ARBA" id="ARBA00023004"/>
    </source>
</evidence>
<dbReference type="OrthoDB" id="9769888at2"/>
<evidence type="ECO:0000256" key="4">
    <source>
        <dbReference type="ARBA" id="ARBA00023194"/>
    </source>
</evidence>
<dbReference type="PANTHER" id="PTHR10696">
    <property type="entry name" value="GAMMA-BUTYROBETAINE HYDROXYLASE-RELATED"/>
    <property type="match status" value="1"/>
</dbReference>
<dbReference type="Gene3D" id="3.60.130.10">
    <property type="entry name" value="Clavaminate synthase-like"/>
    <property type="match status" value="1"/>
</dbReference>
<protein>
    <submittedName>
        <fullName evidence="6">Taurine catabolism dioxygenase TauD</fullName>
    </submittedName>
</protein>
<evidence type="ECO:0000256" key="2">
    <source>
        <dbReference type="ARBA" id="ARBA00023002"/>
    </source>
</evidence>
<gene>
    <name evidence="6" type="ORF">BLA60_12395</name>
</gene>
<evidence type="ECO:0000256" key="1">
    <source>
        <dbReference type="ARBA" id="ARBA00001954"/>
    </source>
</evidence>
<organism evidence="6 7">
    <name type="scientific">Actinophytocola xinjiangensis</name>
    <dbReference type="NCBI Taxonomy" id="485602"/>
    <lineage>
        <taxon>Bacteria</taxon>
        <taxon>Bacillati</taxon>
        <taxon>Actinomycetota</taxon>
        <taxon>Actinomycetes</taxon>
        <taxon>Pseudonocardiales</taxon>
        <taxon>Pseudonocardiaceae</taxon>
    </lineage>
</organism>
<dbReference type="GO" id="GO:0017000">
    <property type="term" value="P:antibiotic biosynthetic process"/>
    <property type="evidence" value="ECO:0007669"/>
    <property type="project" value="UniProtKB-KW"/>
</dbReference>
<dbReference type="AlphaFoldDB" id="A0A7Z1AZA5"/>
<dbReference type="SUPFAM" id="SSF51197">
    <property type="entry name" value="Clavaminate synthase-like"/>
    <property type="match status" value="1"/>
</dbReference>
<keyword evidence="6" id="KW-0223">Dioxygenase</keyword>
<dbReference type="Pfam" id="PF02668">
    <property type="entry name" value="TauD"/>
    <property type="match status" value="1"/>
</dbReference>
<name>A0A7Z1AZA5_9PSEU</name>
<dbReference type="InterPro" id="IPR050411">
    <property type="entry name" value="AlphaKG_dependent_hydroxylases"/>
</dbReference>
<evidence type="ECO:0000313" key="7">
    <source>
        <dbReference type="Proteomes" id="UP000185696"/>
    </source>
</evidence>
<accession>A0A7Z1AZA5</accession>
<keyword evidence="7" id="KW-1185">Reference proteome</keyword>
<dbReference type="InterPro" id="IPR003819">
    <property type="entry name" value="TauD/TfdA-like"/>
</dbReference>
<keyword evidence="2" id="KW-0560">Oxidoreductase</keyword>
<evidence type="ECO:0000313" key="6">
    <source>
        <dbReference type="EMBL" id="OLF11715.1"/>
    </source>
</evidence>
<dbReference type="Proteomes" id="UP000185696">
    <property type="component" value="Unassembled WGS sequence"/>
</dbReference>